<dbReference type="OrthoDB" id="6197669at2"/>
<dbReference type="Proteomes" id="UP000053718">
    <property type="component" value="Unassembled WGS sequence"/>
</dbReference>
<feature type="domain" description="DUF2007" evidence="1">
    <location>
        <begin position="1"/>
        <end position="66"/>
    </location>
</feature>
<sequence length="80" mass="8456">MQVVYQADNVVEAELLKGLLAAHGIACHTGGFFLQGAVGDLAASGFANVWVGDDDVEAARALLKRYEQGEFGLSEDEDAD</sequence>
<dbReference type="RefSeq" id="WP_034729994.1">
    <property type="nucleotide sequence ID" value="NZ_JPIN01000001.1"/>
</dbReference>
<comment type="caution">
    <text evidence="2">The sequence shown here is derived from an EMBL/GenBank/DDBJ whole genome shotgun (WGS) entry which is preliminary data.</text>
</comment>
<evidence type="ECO:0000259" key="1">
    <source>
        <dbReference type="Pfam" id="PF09413"/>
    </source>
</evidence>
<dbReference type="InterPro" id="IPR018551">
    <property type="entry name" value="DUF2007"/>
</dbReference>
<dbReference type="AlphaFoldDB" id="A0A094IQK8"/>
<accession>A0A094IQK8</accession>
<evidence type="ECO:0000313" key="2">
    <source>
        <dbReference type="EMBL" id="KFZ29975.1"/>
    </source>
</evidence>
<evidence type="ECO:0000313" key="3">
    <source>
        <dbReference type="Proteomes" id="UP000053718"/>
    </source>
</evidence>
<dbReference type="Gene3D" id="3.30.70.790">
    <property type="entry name" value="UreE, C-terminal domain"/>
    <property type="match status" value="1"/>
</dbReference>
<proteinExistence type="predicted"/>
<dbReference type="STRING" id="1517416.IDAT_02515"/>
<name>A0A094IQK8_9GAMM</name>
<keyword evidence="3" id="KW-1185">Reference proteome</keyword>
<organism evidence="2 3">
    <name type="scientific">Pseudidiomarina atlantica</name>
    <dbReference type="NCBI Taxonomy" id="1517416"/>
    <lineage>
        <taxon>Bacteria</taxon>
        <taxon>Pseudomonadati</taxon>
        <taxon>Pseudomonadota</taxon>
        <taxon>Gammaproteobacteria</taxon>
        <taxon>Alteromonadales</taxon>
        <taxon>Idiomarinaceae</taxon>
        <taxon>Pseudidiomarina</taxon>
    </lineage>
</organism>
<reference evidence="2 3" key="1">
    <citation type="submission" date="2014-06" db="EMBL/GenBank/DDBJ databases">
        <title>Draft genome sequence of Idiomarina sp. MCCC 1A10513.</title>
        <authorList>
            <person name="Du J."/>
            <person name="Lai Q."/>
            <person name="Shao Z."/>
        </authorList>
    </citation>
    <scope>NUCLEOTIDE SEQUENCE [LARGE SCALE GENOMIC DNA]</scope>
    <source>
        <strain evidence="2 3">MCCC 1A10513</strain>
    </source>
</reference>
<gene>
    <name evidence="2" type="ORF">IDAT_02515</name>
</gene>
<dbReference type="EMBL" id="JPIN01000001">
    <property type="protein sequence ID" value="KFZ29975.1"/>
    <property type="molecule type" value="Genomic_DNA"/>
</dbReference>
<dbReference type="eggNOG" id="ENOG5033DJM">
    <property type="taxonomic scope" value="Bacteria"/>
</dbReference>
<dbReference type="Pfam" id="PF09413">
    <property type="entry name" value="DUF2007"/>
    <property type="match status" value="1"/>
</dbReference>
<protein>
    <recommendedName>
        <fullName evidence="1">DUF2007 domain-containing protein</fullName>
    </recommendedName>
</protein>